<feature type="domain" description="Tryptophan synthase beta chain-like PALP" evidence="6">
    <location>
        <begin position="89"/>
        <end position="410"/>
    </location>
</feature>
<dbReference type="Gene3D" id="3.40.50.1100">
    <property type="match status" value="2"/>
</dbReference>
<protein>
    <recommendedName>
        <fullName evidence="4">Threonine synthase</fullName>
        <ecNumber evidence="4">4.2.3.1</ecNumber>
    </recommendedName>
</protein>
<comment type="caution">
    <text evidence="8">The sequence shown here is derived from an EMBL/GenBank/DDBJ whole genome shotgun (WGS) entry which is preliminary data.</text>
</comment>
<dbReference type="Pfam" id="PF00291">
    <property type="entry name" value="PALP"/>
    <property type="match status" value="1"/>
</dbReference>
<evidence type="ECO:0000259" key="6">
    <source>
        <dbReference type="Pfam" id="PF00291"/>
    </source>
</evidence>
<dbReference type="InterPro" id="IPR004450">
    <property type="entry name" value="Thr_synthase-like"/>
</dbReference>
<evidence type="ECO:0000259" key="7">
    <source>
        <dbReference type="Pfam" id="PF14821"/>
    </source>
</evidence>
<dbReference type="InterPro" id="IPR001926">
    <property type="entry name" value="TrpB-like_PALP"/>
</dbReference>
<comment type="cofactor">
    <cofactor evidence="1 5">
        <name>pyridoxal 5'-phosphate</name>
        <dbReference type="ChEBI" id="CHEBI:597326"/>
    </cofactor>
</comment>
<evidence type="ECO:0000256" key="2">
    <source>
        <dbReference type="ARBA" id="ARBA00005517"/>
    </source>
</evidence>
<dbReference type="InterPro" id="IPR036052">
    <property type="entry name" value="TrpB-like_PALP_sf"/>
</dbReference>
<sequence length="493" mass="55273">MNQYYESTRDASITLSPAQAILQGLSNDGGLFVVSDLNERQIDMQSIVNKDYYEIAEEVFALFLPDFTKEEIRACVQAAYKGKFSNEEVTPLVKLSDGYVLELFNGPTSAFKDVGLQMLPQLTKTALKKTNADYDVLILTATSGDTGKAALEGFKDVDHVKIMVFYPNDGVSKVQEMQMKTQEGKNVKVCAIEGNFDDAQSGIKKLFVDDAFKAELAKQNIKLSSANSINIGRLLPQMVYYFYAYASLVKSGEILLGEKINFVVPTGNFGNILAGYYAKQVGLPVHQLVCASNDNNVLYDFIQTGVYDRKRDFLKTISPSMDILISSNLERLLFYTSGCDHAYIKEIMNELARDGKYKVREDVLANIQKEFKAGFATNEQTAKTIRDIYEKDNYLLDPHTAVAYKVLLDDVDTQHKNVVLSTASPYKFTNSVYEALHGTTSDDEFVLMEKLHEETRVPIPTNLVDLDKKEVLHEDVIDKTEMEAYVLDKVGTI</sequence>
<dbReference type="GO" id="GO:0009088">
    <property type="term" value="P:threonine biosynthetic process"/>
    <property type="evidence" value="ECO:0007669"/>
    <property type="project" value="UniProtKB-UniRule"/>
</dbReference>
<dbReference type="NCBIfam" id="TIGR00260">
    <property type="entry name" value="thrC"/>
    <property type="match status" value="1"/>
</dbReference>
<dbReference type="GO" id="GO:0004795">
    <property type="term" value="F:threonine synthase activity"/>
    <property type="evidence" value="ECO:0007669"/>
    <property type="project" value="UniProtKB-UniRule"/>
</dbReference>
<dbReference type="RefSeq" id="WP_134169737.1">
    <property type="nucleotide sequence ID" value="NZ_SODD01000021.1"/>
</dbReference>
<organism evidence="8 9">
    <name type="scientific">Breznakia blatticola</name>
    <dbReference type="NCBI Taxonomy" id="1754012"/>
    <lineage>
        <taxon>Bacteria</taxon>
        <taxon>Bacillati</taxon>
        <taxon>Bacillota</taxon>
        <taxon>Erysipelotrichia</taxon>
        <taxon>Erysipelotrichales</taxon>
        <taxon>Erysipelotrichaceae</taxon>
        <taxon>Breznakia</taxon>
    </lineage>
</organism>
<proteinExistence type="inferred from homology"/>
<dbReference type="Pfam" id="PF14821">
    <property type="entry name" value="Thr_synth_N"/>
    <property type="match status" value="1"/>
</dbReference>
<gene>
    <name evidence="8" type="ORF">EDD63_1216</name>
</gene>
<dbReference type="SUPFAM" id="SSF53686">
    <property type="entry name" value="Tryptophan synthase beta subunit-like PLP-dependent enzymes"/>
    <property type="match status" value="1"/>
</dbReference>
<name>A0A4R7ZG50_9FIRM</name>
<keyword evidence="9" id="KW-1185">Reference proteome</keyword>
<dbReference type="Gene3D" id="3.90.1380.10">
    <property type="entry name" value="Threonine synthase, N-terminal domain"/>
    <property type="match status" value="1"/>
</dbReference>
<dbReference type="CDD" id="cd01560">
    <property type="entry name" value="Thr-synth_2"/>
    <property type="match status" value="1"/>
</dbReference>
<dbReference type="PANTHER" id="PTHR43515:SF1">
    <property type="entry name" value="THREONINE SYNTHASE-LIKE 1"/>
    <property type="match status" value="1"/>
</dbReference>
<evidence type="ECO:0000256" key="5">
    <source>
        <dbReference type="PIRSR" id="PIRSR604450-51"/>
    </source>
</evidence>
<feature type="domain" description="Threonine synthase N-terminal" evidence="7">
    <location>
        <begin position="5"/>
        <end position="80"/>
    </location>
</feature>
<evidence type="ECO:0000256" key="3">
    <source>
        <dbReference type="ARBA" id="ARBA00022898"/>
    </source>
</evidence>
<evidence type="ECO:0000256" key="1">
    <source>
        <dbReference type="ARBA" id="ARBA00001933"/>
    </source>
</evidence>
<feature type="modified residue" description="N6-(pyridoxal phosphate)lysine" evidence="5">
    <location>
        <position position="112"/>
    </location>
</feature>
<dbReference type="Proteomes" id="UP000294743">
    <property type="component" value="Unassembled WGS sequence"/>
</dbReference>
<dbReference type="GO" id="GO:0005737">
    <property type="term" value="C:cytoplasm"/>
    <property type="evidence" value="ECO:0007669"/>
    <property type="project" value="TreeGrafter"/>
</dbReference>
<evidence type="ECO:0000313" key="9">
    <source>
        <dbReference type="Proteomes" id="UP000294743"/>
    </source>
</evidence>
<accession>A0A4R7ZG50</accession>
<keyword evidence="3 5" id="KW-0663">Pyridoxal phosphate</keyword>
<reference evidence="8 9" key="1">
    <citation type="submission" date="2019-03" db="EMBL/GenBank/DDBJ databases">
        <title>Genomic Encyclopedia of Type Strains, Phase IV (KMG-IV): sequencing the most valuable type-strain genomes for metagenomic binning, comparative biology and taxonomic classification.</title>
        <authorList>
            <person name="Goeker M."/>
        </authorList>
    </citation>
    <scope>NUCLEOTIDE SEQUENCE [LARGE SCALE GENOMIC DNA]</scope>
    <source>
        <strain evidence="8 9">DSM 28867</strain>
    </source>
</reference>
<dbReference type="InterPro" id="IPR037158">
    <property type="entry name" value="Thr_synth_N_sf"/>
</dbReference>
<dbReference type="AlphaFoldDB" id="A0A4R7ZG50"/>
<dbReference type="InterPro" id="IPR029144">
    <property type="entry name" value="Thr_synth_N"/>
</dbReference>
<dbReference type="EMBL" id="SODD01000021">
    <property type="protein sequence ID" value="TDW16617.1"/>
    <property type="molecule type" value="Genomic_DNA"/>
</dbReference>
<dbReference type="OrthoDB" id="9763107at2"/>
<dbReference type="PANTHER" id="PTHR43515">
    <property type="entry name" value="THREONINE SYNTHASE-LIKE 1"/>
    <property type="match status" value="1"/>
</dbReference>
<evidence type="ECO:0000256" key="4">
    <source>
        <dbReference type="NCBIfam" id="TIGR00260"/>
    </source>
</evidence>
<evidence type="ECO:0000313" key="8">
    <source>
        <dbReference type="EMBL" id="TDW16617.1"/>
    </source>
</evidence>
<comment type="similarity">
    <text evidence="2">Belongs to the threonine synthase family.</text>
</comment>
<dbReference type="EC" id="4.2.3.1" evidence="4"/>